<reference evidence="2 3" key="1">
    <citation type="submission" date="2021-08" db="EMBL/GenBank/DDBJ databases">
        <title>Draft Genome Sequence of Phanerochaete sordida strain YK-624.</title>
        <authorList>
            <person name="Mori T."/>
            <person name="Dohra H."/>
            <person name="Suzuki T."/>
            <person name="Kawagishi H."/>
            <person name="Hirai H."/>
        </authorList>
    </citation>
    <scope>NUCLEOTIDE SEQUENCE [LARGE SCALE GENOMIC DNA]</scope>
    <source>
        <strain evidence="2 3">YK-624</strain>
    </source>
</reference>
<sequence length="197" mass="21463">MYWRADPWDLYDGFGGFGGFDDGFGVNRRNFASVSQRARDARATAENMFLEYLVTADTSKGSATEEIIQFHMVPDMRKSFSKFVREHGCKSTPRQLTRAEQDKINAGRKSLMWYTSVTVSAAAQKAYTEKNPAKAEELKKEFKKKAEAALAAKKAKEARMAAVGGAQPVASGSGTNKSAPPARSQPAVAKGKITAKA</sequence>
<evidence type="ECO:0000313" key="2">
    <source>
        <dbReference type="EMBL" id="GJE94530.1"/>
    </source>
</evidence>
<evidence type="ECO:0000256" key="1">
    <source>
        <dbReference type="SAM" id="MobiDB-lite"/>
    </source>
</evidence>
<feature type="region of interest" description="Disordered" evidence="1">
    <location>
        <begin position="160"/>
        <end position="197"/>
    </location>
</feature>
<dbReference type="Proteomes" id="UP000703269">
    <property type="component" value="Unassembled WGS sequence"/>
</dbReference>
<protein>
    <submittedName>
        <fullName evidence="2">Uncharacterized protein</fullName>
    </submittedName>
</protein>
<comment type="caution">
    <text evidence="2">The sequence shown here is derived from an EMBL/GenBank/DDBJ whole genome shotgun (WGS) entry which is preliminary data.</text>
</comment>
<proteinExistence type="predicted"/>
<gene>
    <name evidence="2" type="ORF">PsYK624_107000</name>
</gene>
<dbReference type="EMBL" id="BPQB01000041">
    <property type="protein sequence ID" value="GJE94530.1"/>
    <property type="molecule type" value="Genomic_DNA"/>
</dbReference>
<evidence type="ECO:0000313" key="3">
    <source>
        <dbReference type="Proteomes" id="UP000703269"/>
    </source>
</evidence>
<organism evidence="2 3">
    <name type="scientific">Phanerochaete sordida</name>
    <dbReference type="NCBI Taxonomy" id="48140"/>
    <lineage>
        <taxon>Eukaryota</taxon>
        <taxon>Fungi</taxon>
        <taxon>Dikarya</taxon>
        <taxon>Basidiomycota</taxon>
        <taxon>Agaricomycotina</taxon>
        <taxon>Agaricomycetes</taxon>
        <taxon>Polyporales</taxon>
        <taxon>Phanerochaetaceae</taxon>
        <taxon>Phanerochaete</taxon>
    </lineage>
</organism>
<dbReference type="AlphaFoldDB" id="A0A9P3GJ29"/>
<keyword evidence="3" id="KW-1185">Reference proteome</keyword>
<name>A0A9P3GJ29_9APHY</name>
<accession>A0A9P3GJ29</accession>
<dbReference type="OrthoDB" id="57709at2759"/>